<dbReference type="Proteomes" id="UP000239866">
    <property type="component" value="Unassembled WGS sequence"/>
</dbReference>
<dbReference type="PROSITE" id="PS00409">
    <property type="entry name" value="PROKAR_NTER_METHYL"/>
    <property type="match status" value="1"/>
</dbReference>
<dbReference type="Gene3D" id="3.30.700.10">
    <property type="entry name" value="Glycoprotein, Type 4 Pilin"/>
    <property type="match status" value="1"/>
</dbReference>
<keyword evidence="2" id="KW-0488">Methylation</keyword>
<dbReference type="SUPFAM" id="SSF54523">
    <property type="entry name" value="Pili subunits"/>
    <property type="match status" value="1"/>
</dbReference>
<organism evidence="4 5">
    <name type="scientific">Marinobacter fuscus</name>
    <dbReference type="NCBI Taxonomy" id="2109942"/>
    <lineage>
        <taxon>Bacteria</taxon>
        <taxon>Pseudomonadati</taxon>
        <taxon>Pseudomonadota</taxon>
        <taxon>Gammaproteobacteria</taxon>
        <taxon>Pseudomonadales</taxon>
        <taxon>Marinobacteraceae</taxon>
        <taxon>Marinobacter</taxon>
    </lineage>
</organism>
<dbReference type="NCBIfam" id="TIGR02532">
    <property type="entry name" value="IV_pilin_GFxxxE"/>
    <property type="match status" value="1"/>
</dbReference>
<dbReference type="EMBL" id="PXNP01000085">
    <property type="protein sequence ID" value="PSF06111.1"/>
    <property type="molecule type" value="Genomic_DNA"/>
</dbReference>
<dbReference type="InterPro" id="IPR012902">
    <property type="entry name" value="N_methyl_site"/>
</dbReference>
<accession>A0A2T1K7H7</accession>
<evidence type="ECO:0000256" key="3">
    <source>
        <dbReference type="SAM" id="Phobius"/>
    </source>
</evidence>
<dbReference type="AlphaFoldDB" id="A0A2T1K7H7"/>
<name>A0A2T1K7H7_9GAMM</name>
<protein>
    <submittedName>
        <fullName evidence="4">Prepilin-type cleavage/methylation domain-containing protein</fullName>
    </submittedName>
</protein>
<dbReference type="OrthoDB" id="5767514at2"/>
<dbReference type="PANTHER" id="PTHR30093:SF34">
    <property type="entry name" value="PREPILIN PEPTIDASE-DEPENDENT PROTEIN D"/>
    <property type="match status" value="1"/>
</dbReference>
<evidence type="ECO:0000256" key="1">
    <source>
        <dbReference type="ARBA" id="ARBA00005233"/>
    </source>
</evidence>
<evidence type="ECO:0000313" key="5">
    <source>
        <dbReference type="Proteomes" id="UP000239866"/>
    </source>
</evidence>
<evidence type="ECO:0000256" key="2">
    <source>
        <dbReference type="ARBA" id="ARBA00022481"/>
    </source>
</evidence>
<dbReference type="PANTHER" id="PTHR30093">
    <property type="entry name" value="GENERAL SECRETION PATHWAY PROTEIN G"/>
    <property type="match status" value="1"/>
</dbReference>
<keyword evidence="3" id="KW-0472">Membrane</keyword>
<gene>
    <name evidence="4" type="ORF">C7H09_11340</name>
</gene>
<reference evidence="4 5" key="1">
    <citation type="submission" date="2018-03" db="EMBL/GenBank/DDBJ databases">
        <title>Marinobacter brunus sp. nov., a marine bacterium of Gamma-proteobacteria isolated from the surface seawater of the South China Sea.</title>
        <authorList>
            <person name="Cheng H."/>
            <person name="Wu Y.-H."/>
            <person name="Xamxidin M."/>
            <person name="Xu X.-W."/>
        </authorList>
    </citation>
    <scope>NUCLEOTIDE SEQUENCE [LARGE SCALE GENOMIC DNA]</scope>
    <source>
        <strain evidence="4 5">NH169-3</strain>
    </source>
</reference>
<sequence length="116" mass="12001">MKKNTQQGFTLIELMIVIAIIGILAAVALPAYRTYTQDAANTGCLNEARAYMGSAVSELAMGRAAPAYTPSACASISGVPTVANYNAEDDITFTVTSRGTKNTTCNAASASCSIIP</sequence>
<evidence type="ECO:0000313" key="4">
    <source>
        <dbReference type="EMBL" id="PSF06111.1"/>
    </source>
</evidence>
<feature type="transmembrane region" description="Helical" evidence="3">
    <location>
        <begin position="12"/>
        <end position="32"/>
    </location>
</feature>
<comment type="caution">
    <text evidence="4">The sequence shown here is derived from an EMBL/GenBank/DDBJ whole genome shotgun (WGS) entry which is preliminary data.</text>
</comment>
<keyword evidence="3" id="KW-1133">Transmembrane helix</keyword>
<comment type="similarity">
    <text evidence="1">Belongs to the N-Me-Phe pilin family.</text>
</comment>
<keyword evidence="3" id="KW-0812">Transmembrane</keyword>
<dbReference type="Pfam" id="PF07963">
    <property type="entry name" value="N_methyl"/>
    <property type="match status" value="1"/>
</dbReference>
<proteinExistence type="inferred from homology"/>
<keyword evidence="5" id="KW-1185">Reference proteome</keyword>
<dbReference type="InterPro" id="IPR045584">
    <property type="entry name" value="Pilin-like"/>
</dbReference>